<accession>B4NL12</accession>
<dbReference type="InterPro" id="IPR029058">
    <property type="entry name" value="AB_hydrolase_fold"/>
</dbReference>
<dbReference type="InterPro" id="IPR013818">
    <property type="entry name" value="Lipase"/>
</dbReference>
<dbReference type="Proteomes" id="UP000007798">
    <property type="component" value="Unassembled WGS sequence"/>
</dbReference>
<dbReference type="GO" id="GO:0017171">
    <property type="term" value="F:serine hydrolase activity"/>
    <property type="evidence" value="ECO:0007669"/>
    <property type="project" value="TreeGrafter"/>
</dbReference>
<dbReference type="PANTHER" id="PTHR11610">
    <property type="entry name" value="LIPASE"/>
    <property type="match status" value="1"/>
</dbReference>
<keyword evidence="6" id="KW-0378">Hydrolase</keyword>
<dbReference type="GO" id="GO:0005615">
    <property type="term" value="C:extracellular space"/>
    <property type="evidence" value="ECO:0007669"/>
    <property type="project" value="TreeGrafter"/>
</dbReference>
<dbReference type="Pfam" id="PF00151">
    <property type="entry name" value="Lipase"/>
    <property type="match status" value="1"/>
</dbReference>
<dbReference type="PANTHER" id="PTHR11610:SF169">
    <property type="entry name" value="GH15759P-RELATED"/>
    <property type="match status" value="1"/>
</dbReference>
<dbReference type="FunCoup" id="B4NL12">
    <property type="interactions" value="87"/>
</dbReference>
<dbReference type="Gene3D" id="3.40.50.1820">
    <property type="entry name" value="alpha/beta hydrolase"/>
    <property type="match status" value="1"/>
</dbReference>
<organism evidence="6 7">
    <name type="scientific">Drosophila willistoni</name>
    <name type="common">Fruit fly</name>
    <dbReference type="NCBI Taxonomy" id="7260"/>
    <lineage>
        <taxon>Eukaryota</taxon>
        <taxon>Metazoa</taxon>
        <taxon>Ecdysozoa</taxon>
        <taxon>Arthropoda</taxon>
        <taxon>Hexapoda</taxon>
        <taxon>Insecta</taxon>
        <taxon>Pterygota</taxon>
        <taxon>Neoptera</taxon>
        <taxon>Endopterygota</taxon>
        <taxon>Diptera</taxon>
        <taxon>Brachycera</taxon>
        <taxon>Muscomorpha</taxon>
        <taxon>Ephydroidea</taxon>
        <taxon>Drosophilidae</taxon>
        <taxon>Drosophila</taxon>
        <taxon>Sophophora</taxon>
    </lineage>
</organism>
<dbReference type="KEGG" id="dwi:6651066"/>
<feature type="domain" description="Lipase" evidence="5">
    <location>
        <begin position="51"/>
        <end position="308"/>
    </location>
</feature>
<dbReference type="GO" id="GO:0016042">
    <property type="term" value="P:lipid catabolic process"/>
    <property type="evidence" value="ECO:0007669"/>
    <property type="project" value="TreeGrafter"/>
</dbReference>
<dbReference type="AlphaFoldDB" id="B4NL12"/>
<name>B4NL12_DROWI</name>
<evidence type="ECO:0000256" key="3">
    <source>
        <dbReference type="ARBA" id="ARBA00022525"/>
    </source>
</evidence>
<protein>
    <recommendedName>
        <fullName evidence="5">Lipase domain-containing protein</fullName>
    </recommendedName>
</protein>
<gene>
    <name evidence="6" type="primary">Dwil\GK13261</name>
    <name evidence="6" type="ORF">Dwil_GK13261</name>
</gene>
<proteinExistence type="inferred from homology"/>
<evidence type="ECO:0000313" key="7">
    <source>
        <dbReference type="Proteomes" id="UP000007798"/>
    </source>
</evidence>
<dbReference type="InParanoid" id="B4NL12"/>
<sequence length="366" mass="40434">MCAIHCQALGTAANGRLFAYESGKCEITMSNLVEGMFQNELKILLGTRAKLPQSKLLQFDLYTRLNPQKRQLLRPGDVEVLKNSNFNAKWPVRIQIHGWAGSSSSCSNAAIKDAYLSRGDFNVIILDWSRQSLDISYPRVSRQLQSIAQTLAKFIRFLNETTGVPFEQFYLVGHSAGCHISGLTGKLLKPQRLGAIIALDPAGLVQRYLGPKERLAPDDANYVESIHTDITLLGNPSDRLSHASFFVNWGLGQPHCPNGTATEFDFVCDHFAALYYYVESVRRPQMFGAVRCNSVDDIQAATCGCAAPSSSLCTPNAFMGGEPAVPKKGVYYFSTRQHLPFAYNDNLVHIQKPQPSTVAAMRPLGR</sequence>
<reference evidence="6 7" key="1">
    <citation type="journal article" date="2007" name="Nature">
        <title>Evolution of genes and genomes on the Drosophila phylogeny.</title>
        <authorList>
            <consortium name="Drosophila 12 Genomes Consortium"/>
            <person name="Clark A.G."/>
            <person name="Eisen M.B."/>
            <person name="Smith D.R."/>
            <person name="Bergman C.M."/>
            <person name="Oliver B."/>
            <person name="Markow T.A."/>
            <person name="Kaufman T.C."/>
            <person name="Kellis M."/>
            <person name="Gelbart W."/>
            <person name="Iyer V.N."/>
            <person name="Pollard D.A."/>
            <person name="Sackton T.B."/>
            <person name="Larracuente A.M."/>
            <person name="Singh N.D."/>
            <person name="Abad J.P."/>
            <person name="Abt D.N."/>
            <person name="Adryan B."/>
            <person name="Aguade M."/>
            <person name="Akashi H."/>
            <person name="Anderson W.W."/>
            <person name="Aquadro C.F."/>
            <person name="Ardell D.H."/>
            <person name="Arguello R."/>
            <person name="Artieri C.G."/>
            <person name="Barbash D.A."/>
            <person name="Barker D."/>
            <person name="Barsanti P."/>
            <person name="Batterham P."/>
            <person name="Batzoglou S."/>
            <person name="Begun D."/>
            <person name="Bhutkar A."/>
            <person name="Blanco E."/>
            <person name="Bosak S.A."/>
            <person name="Bradley R.K."/>
            <person name="Brand A.D."/>
            <person name="Brent M.R."/>
            <person name="Brooks A.N."/>
            <person name="Brown R.H."/>
            <person name="Butlin R.K."/>
            <person name="Caggese C."/>
            <person name="Calvi B.R."/>
            <person name="Bernardo de Carvalho A."/>
            <person name="Caspi A."/>
            <person name="Castrezana S."/>
            <person name="Celniker S.E."/>
            <person name="Chang J.L."/>
            <person name="Chapple C."/>
            <person name="Chatterji S."/>
            <person name="Chinwalla A."/>
            <person name="Civetta A."/>
            <person name="Clifton S.W."/>
            <person name="Comeron J.M."/>
            <person name="Costello J.C."/>
            <person name="Coyne J.A."/>
            <person name="Daub J."/>
            <person name="David R.G."/>
            <person name="Delcher A.L."/>
            <person name="Delehaunty K."/>
            <person name="Do C.B."/>
            <person name="Ebling H."/>
            <person name="Edwards K."/>
            <person name="Eickbush T."/>
            <person name="Evans J.D."/>
            <person name="Filipski A."/>
            <person name="Findeiss S."/>
            <person name="Freyhult E."/>
            <person name="Fulton L."/>
            <person name="Fulton R."/>
            <person name="Garcia A.C."/>
            <person name="Gardiner A."/>
            <person name="Garfield D.A."/>
            <person name="Garvin B.E."/>
            <person name="Gibson G."/>
            <person name="Gilbert D."/>
            <person name="Gnerre S."/>
            <person name="Godfrey J."/>
            <person name="Good R."/>
            <person name="Gotea V."/>
            <person name="Gravely B."/>
            <person name="Greenberg A.J."/>
            <person name="Griffiths-Jones S."/>
            <person name="Gross S."/>
            <person name="Guigo R."/>
            <person name="Gustafson E.A."/>
            <person name="Haerty W."/>
            <person name="Hahn M.W."/>
            <person name="Halligan D.L."/>
            <person name="Halpern A.L."/>
            <person name="Halter G.M."/>
            <person name="Han M.V."/>
            <person name="Heger A."/>
            <person name="Hillier L."/>
            <person name="Hinrichs A.S."/>
            <person name="Holmes I."/>
            <person name="Hoskins R.A."/>
            <person name="Hubisz M.J."/>
            <person name="Hultmark D."/>
            <person name="Huntley M.A."/>
            <person name="Jaffe D.B."/>
            <person name="Jagadeeshan S."/>
            <person name="Jeck W.R."/>
            <person name="Johnson J."/>
            <person name="Jones C.D."/>
            <person name="Jordan W.C."/>
            <person name="Karpen G.H."/>
            <person name="Kataoka E."/>
            <person name="Keightley P.D."/>
            <person name="Kheradpour P."/>
            <person name="Kirkness E.F."/>
            <person name="Koerich L.B."/>
            <person name="Kristiansen K."/>
            <person name="Kudrna D."/>
            <person name="Kulathinal R.J."/>
            <person name="Kumar S."/>
            <person name="Kwok R."/>
            <person name="Lander E."/>
            <person name="Langley C.H."/>
            <person name="Lapoint R."/>
            <person name="Lazzaro B.P."/>
            <person name="Lee S.J."/>
            <person name="Levesque L."/>
            <person name="Li R."/>
            <person name="Lin C.F."/>
            <person name="Lin M.F."/>
            <person name="Lindblad-Toh K."/>
            <person name="Llopart A."/>
            <person name="Long M."/>
            <person name="Low L."/>
            <person name="Lozovsky E."/>
            <person name="Lu J."/>
            <person name="Luo M."/>
            <person name="Machado C.A."/>
            <person name="Makalowski W."/>
            <person name="Marzo M."/>
            <person name="Matsuda M."/>
            <person name="Matzkin L."/>
            <person name="McAllister B."/>
            <person name="McBride C.S."/>
            <person name="McKernan B."/>
            <person name="McKernan K."/>
            <person name="Mendez-Lago M."/>
            <person name="Minx P."/>
            <person name="Mollenhauer M.U."/>
            <person name="Montooth K."/>
            <person name="Mount S.M."/>
            <person name="Mu X."/>
            <person name="Myers E."/>
            <person name="Negre B."/>
            <person name="Newfeld S."/>
            <person name="Nielsen R."/>
            <person name="Noor M.A."/>
            <person name="O'Grady P."/>
            <person name="Pachter L."/>
            <person name="Papaceit M."/>
            <person name="Parisi M.J."/>
            <person name="Parisi M."/>
            <person name="Parts L."/>
            <person name="Pedersen J.S."/>
            <person name="Pesole G."/>
            <person name="Phillippy A.M."/>
            <person name="Ponting C.P."/>
            <person name="Pop M."/>
            <person name="Porcelli D."/>
            <person name="Powell J.R."/>
            <person name="Prohaska S."/>
            <person name="Pruitt K."/>
            <person name="Puig M."/>
            <person name="Quesneville H."/>
            <person name="Ram K.R."/>
            <person name="Rand D."/>
            <person name="Rasmussen M.D."/>
            <person name="Reed L.K."/>
            <person name="Reenan R."/>
            <person name="Reily A."/>
            <person name="Remington K.A."/>
            <person name="Rieger T.T."/>
            <person name="Ritchie M.G."/>
            <person name="Robin C."/>
            <person name="Rogers Y.H."/>
            <person name="Rohde C."/>
            <person name="Rozas J."/>
            <person name="Rubenfield M.J."/>
            <person name="Ruiz A."/>
            <person name="Russo S."/>
            <person name="Salzberg S.L."/>
            <person name="Sanchez-Gracia A."/>
            <person name="Saranga D.J."/>
            <person name="Sato H."/>
            <person name="Schaeffer S.W."/>
            <person name="Schatz M.C."/>
            <person name="Schlenke T."/>
            <person name="Schwartz R."/>
            <person name="Segarra C."/>
            <person name="Singh R.S."/>
            <person name="Sirot L."/>
            <person name="Sirota M."/>
            <person name="Sisneros N.B."/>
            <person name="Smith C.D."/>
            <person name="Smith T.F."/>
            <person name="Spieth J."/>
            <person name="Stage D.E."/>
            <person name="Stark A."/>
            <person name="Stephan W."/>
            <person name="Strausberg R.L."/>
            <person name="Strempel S."/>
            <person name="Sturgill D."/>
            <person name="Sutton G."/>
            <person name="Sutton G.G."/>
            <person name="Tao W."/>
            <person name="Teichmann S."/>
            <person name="Tobari Y.N."/>
            <person name="Tomimura Y."/>
            <person name="Tsolas J.M."/>
            <person name="Valente V.L."/>
            <person name="Venter E."/>
            <person name="Venter J.C."/>
            <person name="Vicario S."/>
            <person name="Vieira F.G."/>
            <person name="Vilella A.J."/>
            <person name="Villasante A."/>
            <person name="Walenz B."/>
            <person name="Wang J."/>
            <person name="Wasserman M."/>
            <person name="Watts T."/>
            <person name="Wilson D."/>
            <person name="Wilson R.K."/>
            <person name="Wing R.A."/>
            <person name="Wolfner M.F."/>
            <person name="Wong A."/>
            <person name="Wong G.K."/>
            <person name="Wu C.I."/>
            <person name="Wu G."/>
            <person name="Yamamoto D."/>
            <person name="Yang H.P."/>
            <person name="Yang S.P."/>
            <person name="Yorke J.A."/>
            <person name="Yoshida K."/>
            <person name="Zdobnov E."/>
            <person name="Zhang P."/>
            <person name="Zhang Y."/>
            <person name="Zimin A.V."/>
            <person name="Baldwin J."/>
            <person name="Abdouelleil A."/>
            <person name="Abdulkadir J."/>
            <person name="Abebe A."/>
            <person name="Abera B."/>
            <person name="Abreu J."/>
            <person name="Acer S.C."/>
            <person name="Aftuck L."/>
            <person name="Alexander A."/>
            <person name="An P."/>
            <person name="Anderson E."/>
            <person name="Anderson S."/>
            <person name="Arachi H."/>
            <person name="Azer M."/>
            <person name="Bachantsang P."/>
            <person name="Barry A."/>
            <person name="Bayul T."/>
            <person name="Berlin A."/>
            <person name="Bessette D."/>
            <person name="Bloom T."/>
            <person name="Blye J."/>
            <person name="Boguslavskiy L."/>
            <person name="Bonnet C."/>
            <person name="Boukhgalter B."/>
            <person name="Bourzgui I."/>
            <person name="Brown A."/>
            <person name="Cahill P."/>
            <person name="Channer S."/>
            <person name="Cheshatsang Y."/>
            <person name="Chuda L."/>
            <person name="Citroen M."/>
            <person name="Collymore A."/>
            <person name="Cooke P."/>
            <person name="Costello M."/>
            <person name="D'Aco K."/>
            <person name="Daza R."/>
            <person name="De Haan G."/>
            <person name="DeGray S."/>
            <person name="DeMaso C."/>
            <person name="Dhargay N."/>
            <person name="Dooley K."/>
            <person name="Dooley E."/>
            <person name="Doricent M."/>
            <person name="Dorje P."/>
            <person name="Dorjee K."/>
            <person name="Dupes A."/>
            <person name="Elong R."/>
            <person name="Falk J."/>
            <person name="Farina A."/>
            <person name="Faro S."/>
            <person name="Ferguson D."/>
            <person name="Fisher S."/>
            <person name="Foley C.D."/>
            <person name="Franke A."/>
            <person name="Friedrich D."/>
            <person name="Gadbois L."/>
            <person name="Gearin G."/>
            <person name="Gearin C.R."/>
            <person name="Giannoukos G."/>
            <person name="Goode T."/>
            <person name="Graham J."/>
            <person name="Grandbois E."/>
            <person name="Grewal S."/>
            <person name="Gyaltsen K."/>
            <person name="Hafez N."/>
            <person name="Hagos B."/>
            <person name="Hall J."/>
            <person name="Henson C."/>
            <person name="Hollinger A."/>
            <person name="Honan T."/>
            <person name="Huard M.D."/>
            <person name="Hughes L."/>
            <person name="Hurhula B."/>
            <person name="Husby M.E."/>
            <person name="Kamat A."/>
            <person name="Kanga B."/>
            <person name="Kashin S."/>
            <person name="Khazanovich D."/>
            <person name="Kisner P."/>
            <person name="Lance K."/>
            <person name="Lara M."/>
            <person name="Lee W."/>
            <person name="Lennon N."/>
            <person name="Letendre F."/>
            <person name="LeVine R."/>
            <person name="Lipovsky A."/>
            <person name="Liu X."/>
            <person name="Liu J."/>
            <person name="Liu S."/>
            <person name="Lokyitsang T."/>
            <person name="Lokyitsang Y."/>
            <person name="Lubonja R."/>
            <person name="Lui A."/>
            <person name="MacDonald P."/>
            <person name="Magnisalis V."/>
            <person name="Maru K."/>
            <person name="Matthews C."/>
            <person name="McCusker W."/>
            <person name="McDonough S."/>
            <person name="Mehta T."/>
            <person name="Meldrim J."/>
            <person name="Meneus L."/>
            <person name="Mihai O."/>
            <person name="Mihalev A."/>
            <person name="Mihova T."/>
            <person name="Mittelman R."/>
            <person name="Mlenga V."/>
            <person name="Montmayeur A."/>
            <person name="Mulrain L."/>
            <person name="Navidi A."/>
            <person name="Naylor J."/>
            <person name="Negash T."/>
            <person name="Nguyen T."/>
            <person name="Nguyen N."/>
            <person name="Nicol R."/>
            <person name="Norbu C."/>
            <person name="Norbu N."/>
            <person name="Novod N."/>
            <person name="O'Neill B."/>
            <person name="Osman S."/>
            <person name="Markiewicz E."/>
            <person name="Oyono O.L."/>
            <person name="Patti C."/>
            <person name="Phunkhang P."/>
            <person name="Pierre F."/>
            <person name="Priest M."/>
            <person name="Raghuraman S."/>
            <person name="Rege F."/>
            <person name="Reyes R."/>
            <person name="Rise C."/>
            <person name="Rogov P."/>
            <person name="Ross K."/>
            <person name="Ryan E."/>
            <person name="Settipalli S."/>
            <person name="Shea T."/>
            <person name="Sherpa N."/>
            <person name="Shi L."/>
            <person name="Shih D."/>
            <person name="Sparrow T."/>
            <person name="Spaulding J."/>
            <person name="Stalker J."/>
            <person name="Stange-Thomann N."/>
            <person name="Stavropoulos S."/>
            <person name="Stone C."/>
            <person name="Strader C."/>
            <person name="Tesfaye S."/>
            <person name="Thomson T."/>
            <person name="Thoulutsang Y."/>
            <person name="Thoulutsang D."/>
            <person name="Topham K."/>
            <person name="Topping I."/>
            <person name="Tsamla T."/>
            <person name="Vassiliev H."/>
            <person name="Vo A."/>
            <person name="Wangchuk T."/>
            <person name="Wangdi T."/>
            <person name="Weiand M."/>
            <person name="Wilkinson J."/>
            <person name="Wilson A."/>
            <person name="Yadav S."/>
            <person name="Young G."/>
            <person name="Yu Q."/>
            <person name="Zembek L."/>
            <person name="Zhong D."/>
            <person name="Zimmer A."/>
            <person name="Zwirko Z."/>
            <person name="Jaffe D.B."/>
            <person name="Alvarez P."/>
            <person name="Brockman W."/>
            <person name="Butler J."/>
            <person name="Chin C."/>
            <person name="Gnerre S."/>
            <person name="Grabherr M."/>
            <person name="Kleber M."/>
            <person name="Mauceli E."/>
            <person name="MacCallum I."/>
        </authorList>
    </citation>
    <scope>NUCLEOTIDE SEQUENCE [LARGE SCALE GENOMIC DNA]</scope>
    <source>
        <strain evidence="7">Tucson 14030-0811.24</strain>
    </source>
</reference>
<comment type="subcellular location">
    <subcellularLocation>
        <location evidence="1">Secreted</location>
    </subcellularLocation>
</comment>
<dbReference type="SUPFAM" id="SSF53474">
    <property type="entry name" value="alpha/beta-Hydrolases"/>
    <property type="match status" value="1"/>
</dbReference>
<keyword evidence="7" id="KW-1185">Reference proteome</keyword>
<comment type="similarity">
    <text evidence="2 4">Belongs to the AB hydrolase superfamily. Lipase family.</text>
</comment>
<dbReference type="SMR" id="B4NL12"/>
<evidence type="ECO:0000256" key="2">
    <source>
        <dbReference type="ARBA" id="ARBA00010701"/>
    </source>
</evidence>
<evidence type="ECO:0000256" key="4">
    <source>
        <dbReference type="RuleBase" id="RU004262"/>
    </source>
</evidence>
<dbReference type="eggNOG" id="ENOG502TKTU">
    <property type="taxonomic scope" value="Eukaryota"/>
</dbReference>
<keyword evidence="3" id="KW-0964">Secreted</keyword>
<evidence type="ECO:0000259" key="5">
    <source>
        <dbReference type="Pfam" id="PF00151"/>
    </source>
</evidence>
<evidence type="ECO:0000256" key="1">
    <source>
        <dbReference type="ARBA" id="ARBA00004613"/>
    </source>
</evidence>
<dbReference type="EMBL" id="CH964272">
    <property type="protein sequence ID" value="EDW84215.2"/>
    <property type="molecule type" value="Genomic_DNA"/>
</dbReference>
<dbReference type="PRINTS" id="PR00821">
    <property type="entry name" value="TAGLIPASE"/>
</dbReference>
<evidence type="ECO:0000313" key="6">
    <source>
        <dbReference type="EMBL" id="EDW84215.2"/>
    </source>
</evidence>
<dbReference type="CDD" id="cd00707">
    <property type="entry name" value="Pancreat_lipase_like"/>
    <property type="match status" value="1"/>
</dbReference>
<dbReference type="InterPro" id="IPR000734">
    <property type="entry name" value="TAG_lipase"/>
</dbReference>
<dbReference type="OrthoDB" id="199913at2759"/>
<dbReference type="InterPro" id="IPR033906">
    <property type="entry name" value="Lipase_N"/>
</dbReference>
<dbReference type="HOGENOM" id="CLU_027171_2_0_1"/>
<dbReference type="GO" id="GO:0016298">
    <property type="term" value="F:lipase activity"/>
    <property type="evidence" value="ECO:0007669"/>
    <property type="project" value="InterPro"/>
</dbReference>